<feature type="compositionally biased region" description="Basic and acidic residues" evidence="5">
    <location>
        <begin position="14"/>
        <end position="43"/>
    </location>
</feature>
<dbReference type="AlphaFoldDB" id="A0A7S2WNQ8"/>
<dbReference type="PROSITE" id="PS01358">
    <property type="entry name" value="ZF_RANBP2_1"/>
    <property type="match status" value="1"/>
</dbReference>
<evidence type="ECO:0000256" key="3">
    <source>
        <dbReference type="ARBA" id="ARBA00022833"/>
    </source>
</evidence>
<evidence type="ECO:0000256" key="4">
    <source>
        <dbReference type="PROSITE-ProRule" id="PRU00322"/>
    </source>
</evidence>
<feature type="region of interest" description="Disordered" evidence="5">
    <location>
        <begin position="194"/>
        <end position="240"/>
    </location>
</feature>
<feature type="compositionally biased region" description="Basic residues" evidence="5">
    <location>
        <begin position="201"/>
        <end position="210"/>
    </location>
</feature>
<feature type="region of interest" description="Disordered" evidence="5">
    <location>
        <begin position="136"/>
        <end position="162"/>
    </location>
</feature>
<evidence type="ECO:0000256" key="5">
    <source>
        <dbReference type="SAM" id="MobiDB-lite"/>
    </source>
</evidence>
<name>A0A7S2WNQ8_9STRA</name>
<dbReference type="EMBL" id="HBHK01020716">
    <property type="protein sequence ID" value="CAD9697282.1"/>
    <property type="molecule type" value="Transcribed_RNA"/>
</dbReference>
<feature type="domain" description="RanBP2-type" evidence="6">
    <location>
        <begin position="287"/>
        <end position="317"/>
    </location>
</feature>
<reference evidence="7" key="1">
    <citation type="submission" date="2021-01" db="EMBL/GenBank/DDBJ databases">
        <authorList>
            <person name="Corre E."/>
            <person name="Pelletier E."/>
            <person name="Niang G."/>
            <person name="Scheremetjew M."/>
            <person name="Finn R."/>
            <person name="Kale V."/>
            <person name="Holt S."/>
            <person name="Cochrane G."/>
            <person name="Meng A."/>
            <person name="Brown T."/>
            <person name="Cohen L."/>
        </authorList>
    </citation>
    <scope>NUCLEOTIDE SEQUENCE</scope>
    <source>
        <strain evidence="7">NY070348D</strain>
    </source>
</reference>
<keyword evidence="2 4" id="KW-0863">Zinc-finger</keyword>
<evidence type="ECO:0000256" key="2">
    <source>
        <dbReference type="ARBA" id="ARBA00022771"/>
    </source>
</evidence>
<dbReference type="InterPro" id="IPR001876">
    <property type="entry name" value="Znf_RanBP2"/>
</dbReference>
<keyword evidence="1" id="KW-0479">Metal-binding</keyword>
<feature type="region of interest" description="Disordered" evidence="5">
    <location>
        <begin position="89"/>
        <end position="119"/>
    </location>
</feature>
<keyword evidence="3" id="KW-0862">Zinc</keyword>
<gene>
    <name evidence="7" type="ORF">QSP1433_LOCUS13153</name>
</gene>
<accession>A0A7S2WNQ8</accession>
<feature type="region of interest" description="Disordered" evidence="5">
    <location>
        <begin position="1"/>
        <end position="71"/>
    </location>
</feature>
<sequence length="317" mass="35547">MVRFAQSFRPARRWSKDSDAKMQHQDRLDSIKSEKERLIKEKNMNANAKKNSKMRKPPETPMNSPRQGCESGAVEFGDLASVIDGKTIQPGTTVKVGSKPQVQDVQEKPTEATTPTNKRENIRCNKVSACVQPTELPNVGKTKTKSSKTGIQKRARRQRLADQTIRRARAAVEWAENRKAAVLIAQRTRELRSMGLDPNKPRRKGGKRAAMKAMTPARIHKPSRPQSARKPVSRQSRRPIRKVRQEQEVEIVVVSPRPAASDMLVLSLPRVEDEDGIQENASEPTIESGEDWFCAGCNFSNSNSEPVCILCGFDRNV</sequence>
<evidence type="ECO:0000256" key="1">
    <source>
        <dbReference type="ARBA" id="ARBA00022723"/>
    </source>
</evidence>
<organism evidence="7">
    <name type="scientific">Mucochytrium quahogii</name>
    <dbReference type="NCBI Taxonomy" id="96639"/>
    <lineage>
        <taxon>Eukaryota</taxon>
        <taxon>Sar</taxon>
        <taxon>Stramenopiles</taxon>
        <taxon>Bigyra</taxon>
        <taxon>Labyrinthulomycetes</taxon>
        <taxon>Thraustochytrida</taxon>
        <taxon>Thraustochytriidae</taxon>
        <taxon>Mucochytrium</taxon>
    </lineage>
</organism>
<feature type="compositionally biased region" description="Basic residues" evidence="5">
    <location>
        <begin position="142"/>
        <end position="158"/>
    </location>
</feature>
<dbReference type="GO" id="GO:0008270">
    <property type="term" value="F:zinc ion binding"/>
    <property type="evidence" value="ECO:0007669"/>
    <property type="project" value="UniProtKB-KW"/>
</dbReference>
<feature type="compositionally biased region" description="Basic residues" evidence="5">
    <location>
        <begin position="231"/>
        <end position="240"/>
    </location>
</feature>
<dbReference type="PROSITE" id="PS50199">
    <property type="entry name" value="ZF_RANBP2_2"/>
    <property type="match status" value="1"/>
</dbReference>
<protein>
    <recommendedName>
        <fullName evidence="6">RanBP2-type domain-containing protein</fullName>
    </recommendedName>
</protein>
<evidence type="ECO:0000259" key="6">
    <source>
        <dbReference type="PROSITE" id="PS50199"/>
    </source>
</evidence>
<evidence type="ECO:0000313" key="7">
    <source>
        <dbReference type="EMBL" id="CAD9697282.1"/>
    </source>
</evidence>
<proteinExistence type="predicted"/>